<dbReference type="PANTHER" id="PTHR43272">
    <property type="entry name" value="LONG-CHAIN-FATTY-ACID--COA LIGASE"/>
    <property type="match status" value="1"/>
</dbReference>
<evidence type="ECO:0000256" key="1">
    <source>
        <dbReference type="ARBA" id="ARBA00006432"/>
    </source>
</evidence>
<dbReference type="GO" id="GO:0004467">
    <property type="term" value="F:long-chain fatty acid-CoA ligase activity"/>
    <property type="evidence" value="ECO:0007669"/>
    <property type="project" value="UniProtKB-EC"/>
</dbReference>
<evidence type="ECO:0000256" key="4">
    <source>
        <dbReference type="ARBA" id="ARBA00023098"/>
    </source>
</evidence>
<evidence type="ECO:0000256" key="5">
    <source>
        <dbReference type="ARBA" id="ARBA00024484"/>
    </source>
</evidence>
<dbReference type="InterPro" id="IPR045851">
    <property type="entry name" value="AMP-bd_C_sf"/>
</dbReference>
<dbReference type="EMBL" id="KC811135">
    <property type="protein sequence ID" value="AGQ19561.1"/>
    <property type="molecule type" value="Genomic_DNA"/>
</dbReference>
<keyword evidence="4" id="KW-0443">Lipid metabolism</keyword>
<dbReference type="Pfam" id="PF23562">
    <property type="entry name" value="AMP-binding_C_3"/>
    <property type="match status" value="1"/>
</dbReference>
<dbReference type="Gene3D" id="3.30.300.30">
    <property type="match status" value="1"/>
</dbReference>
<evidence type="ECO:0000256" key="2">
    <source>
        <dbReference type="ARBA" id="ARBA00022598"/>
    </source>
</evidence>
<dbReference type="Gene3D" id="3.40.50.12780">
    <property type="entry name" value="N-terminal domain of ligase-like"/>
    <property type="match status" value="1"/>
</dbReference>
<sequence length="613" mass="69122">MLTMENIFNEIRENGGSTPCRKVNEIAMRFPDKVAFRDKRFGIWSEISYQSFWEQAQWVGCALNYFGVDSFNKVAVHSENRPEWIIADIGIQSIRAISVGLYPTNPPSEVKYLLEHSETKVLFAEDQEQVDKALEVMNELPNLKKIIYFEDRGVVGYKDEILMSWEEFLAIGKKEYEKNKDFVISRMEEIESGDVACLIYTSGTTGPPKGSMISHGNLEWCGSIIPKLSFTPGISNPEFLSYLPICHIFGRLIDIIIAIHVMGTINFAESIDTVQRDLAEVQPSMFPAVPRILERMHAGTLVRMKDASRLKKALFEIASKLGNFSANRRLEYGDKDLLAKITNFVAQVICFRALKKKLGLLNVDNAVSGAAPIAPEILKFFMNMGVPIYEGYGMTENSAVATGNKPGSVKLGTVGVPQPDVEIKLADDGEILVRHPGVFLGYYKNEEATKETIDKEGWLYTGDVGAYDGKFLKIIDRKKDIIITSGGKNVSPSEIENNLKTSPYIKEAIVIGDDRKFLSALVGIEYDIVSNWALRKNIPHTTYRNLSENEEVNNLIWDEIKKANDRTSSLSIRKFRMITKELDHEDGDLTATQKAKRNVIMEKFSDLIEEMYK</sequence>
<proteinExistence type="inferred from homology"/>
<organism evidence="8">
    <name type="scientific">Candidatus Actinomarina minuta</name>
    <dbReference type="NCBI Taxonomy" id="1389454"/>
    <lineage>
        <taxon>Bacteria</taxon>
        <taxon>Bacillati</taxon>
        <taxon>Actinomycetota</taxon>
        <taxon>Actinomycetes</taxon>
        <taxon>Candidatus Actinomarinidae</taxon>
        <taxon>Candidatus Actinomarinales</taxon>
        <taxon>Candidatus Actinomarineae</taxon>
        <taxon>Candidatus Actinomarinaceae</taxon>
        <taxon>Candidatus Actinomarina</taxon>
    </lineage>
</organism>
<protein>
    <recommendedName>
        <fullName evidence="6">Acyl-CoA synthetase</fullName>
    </recommendedName>
</protein>
<evidence type="ECO:0000313" key="8">
    <source>
        <dbReference type="EMBL" id="AGQ19561.1"/>
    </source>
</evidence>
<dbReference type="PANTHER" id="PTHR43272:SF32">
    <property type="entry name" value="AMP-DEPENDENT SYNTHETASE_LIGASE DOMAIN-CONTAINING PROTEIN"/>
    <property type="match status" value="1"/>
</dbReference>
<dbReference type="InterPro" id="IPR020845">
    <property type="entry name" value="AMP-binding_CS"/>
</dbReference>
<reference evidence="8" key="1">
    <citation type="journal article" date="2013" name="Sci. Rep.">
        <title>Metagenomics uncovers a new group of low GC and ultra-small marine Actinobacteria.</title>
        <authorList>
            <person name="Ghai R."/>
            <person name="Mizuno C.M."/>
            <person name="Picazo A."/>
            <person name="Camacho A."/>
            <person name="Rodriguez-Valera F."/>
        </authorList>
    </citation>
    <scope>NUCLEOTIDE SEQUENCE</scope>
</reference>
<evidence type="ECO:0000259" key="7">
    <source>
        <dbReference type="Pfam" id="PF00501"/>
    </source>
</evidence>
<comment type="similarity">
    <text evidence="1">Belongs to the ATP-dependent AMP-binding enzyme family.</text>
</comment>
<dbReference type="Pfam" id="PF00501">
    <property type="entry name" value="AMP-binding"/>
    <property type="match status" value="1"/>
</dbReference>
<feature type="domain" description="AMP-dependent synthetase/ligase" evidence="7">
    <location>
        <begin position="26"/>
        <end position="443"/>
    </location>
</feature>
<dbReference type="SUPFAM" id="SSF56801">
    <property type="entry name" value="Acetyl-CoA synthetase-like"/>
    <property type="match status" value="1"/>
</dbReference>
<evidence type="ECO:0000256" key="6">
    <source>
        <dbReference type="ARBA" id="ARBA00032875"/>
    </source>
</evidence>
<keyword evidence="2" id="KW-0436">Ligase</keyword>
<dbReference type="AlphaFoldDB" id="S5DL19"/>
<dbReference type="PROSITE" id="PS00455">
    <property type="entry name" value="AMP_BINDING"/>
    <property type="match status" value="1"/>
</dbReference>
<comment type="catalytic activity">
    <reaction evidence="5">
        <text>a long-chain fatty acid + ATP + CoA = a long-chain fatty acyl-CoA + AMP + diphosphate</text>
        <dbReference type="Rhea" id="RHEA:15421"/>
        <dbReference type="ChEBI" id="CHEBI:30616"/>
        <dbReference type="ChEBI" id="CHEBI:33019"/>
        <dbReference type="ChEBI" id="CHEBI:57287"/>
        <dbReference type="ChEBI" id="CHEBI:57560"/>
        <dbReference type="ChEBI" id="CHEBI:83139"/>
        <dbReference type="ChEBI" id="CHEBI:456215"/>
        <dbReference type="EC" id="6.2.1.3"/>
    </reaction>
    <physiologicalReaction direction="left-to-right" evidence="5">
        <dbReference type="Rhea" id="RHEA:15422"/>
    </physiologicalReaction>
</comment>
<dbReference type="InterPro" id="IPR042099">
    <property type="entry name" value="ANL_N_sf"/>
</dbReference>
<dbReference type="InterPro" id="IPR000873">
    <property type="entry name" value="AMP-dep_synth/lig_dom"/>
</dbReference>
<accession>S5DL19</accession>
<name>S5DL19_9ACTN</name>
<keyword evidence="3" id="KW-0276">Fatty acid metabolism</keyword>
<evidence type="ECO:0000256" key="3">
    <source>
        <dbReference type="ARBA" id="ARBA00022832"/>
    </source>
</evidence>
<dbReference type="GO" id="GO:0016020">
    <property type="term" value="C:membrane"/>
    <property type="evidence" value="ECO:0007669"/>
    <property type="project" value="TreeGrafter"/>
</dbReference>